<evidence type="ECO:0000313" key="3">
    <source>
        <dbReference type="EMBL" id="MBB6033451.1"/>
    </source>
</evidence>
<feature type="transmembrane region" description="Helical" evidence="1">
    <location>
        <begin position="75"/>
        <end position="95"/>
    </location>
</feature>
<dbReference type="GO" id="GO:0004527">
    <property type="term" value="F:exonuclease activity"/>
    <property type="evidence" value="ECO:0007669"/>
    <property type="project" value="UniProtKB-KW"/>
</dbReference>
<dbReference type="Proteomes" id="UP000548476">
    <property type="component" value="Unassembled WGS sequence"/>
</dbReference>
<dbReference type="InterPro" id="IPR005135">
    <property type="entry name" value="Endo/exonuclease/phosphatase"/>
</dbReference>
<gene>
    <name evidence="3" type="ORF">HNR73_001301</name>
</gene>
<comment type="caution">
    <text evidence="3">The sequence shown here is derived from an EMBL/GenBank/DDBJ whole genome shotgun (WGS) entry which is preliminary data.</text>
</comment>
<keyword evidence="1" id="KW-1133">Transmembrane helix</keyword>
<organism evidence="3 4">
    <name type="scientific">Phytomonospora endophytica</name>
    <dbReference type="NCBI Taxonomy" id="714109"/>
    <lineage>
        <taxon>Bacteria</taxon>
        <taxon>Bacillati</taxon>
        <taxon>Actinomycetota</taxon>
        <taxon>Actinomycetes</taxon>
        <taxon>Micromonosporales</taxon>
        <taxon>Micromonosporaceae</taxon>
        <taxon>Phytomonospora</taxon>
    </lineage>
</organism>
<accession>A0A841F8M6</accession>
<keyword evidence="3" id="KW-0269">Exonuclease</keyword>
<protein>
    <submittedName>
        <fullName evidence="3">Endonuclease/exonuclease/phosphatase (EEP) superfamily protein YafD</fullName>
    </submittedName>
</protein>
<keyword evidence="4" id="KW-1185">Reference proteome</keyword>
<reference evidence="3 4" key="1">
    <citation type="submission" date="2020-08" db="EMBL/GenBank/DDBJ databases">
        <title>Genomic Encyclopedia of Type Strains, Phase IV (KMG-IV): sequencing the most valuable type-strain genomes for metagenomic binning, comparative biology and taxonomic classification.</title>
        <authorList>
            <person name="Goeker M."/>
        </authorList>
    </citation>
    <scope>NUCLEOTIDE SEQUENCE [LARGE SCALE GENOMIC DNA]</scope>
    <source>
        <strain evidence="3 4">YIM 65646</strain>
    </source>
</reference>
<evidence type="ECO:0000313" key="4">
    <source>
        <dbReference type="Proteomes" id="UP000548476"/>
    </source>
</evidence>
<dbReference type="RefSeq" id="WP_184786368.1">
    <property type="nucleotide sequence ID" value="NZ_BONT01000015.1"/>
</dbReference>
<dbReference type="InterPro" id="IPR036691">
    <property type="entry name" value="Endo/exonu/phosph_ase_sf"/>
</dbReference>
<dbReference type="Gene3D" id="3.60.10.10">
    <property type="entry name" value="Endonuclease/exonuclease/phosphatase"/>
    <property type="match status" value="1"/>
</dbReference>
<evidence type="ECO:0000256" key="1">
    <source>
        <dbReference type="SAM" id="Phobius"/>
    </source>
</evidence>
<keyword evidence="1" id="KW-0472">Membrane</keyword>
<feature type="domain" description="Endonuclease/exonuclease/phosphatase" evidence="2">
    <location>
        <begin position="110"/>
        <end position="325"/>
    </location>
</feature>
<name>A0A841F8M6_9ACTN</name>
<feature type="transmembrane region" description="Helical" evidence="1">
    <location>
        <begin position="49"/>
        <end position="68"/>
    </location>
</feature>
<keyword evidence="3" id="KW-0378">Hydrolase</keyword>
<dbReference type="SUPFAM" id="SSF56219">
    <property type="entry name" value="DNase I-like"/>
    <property type="match status" value="1"/>
</dbReference>
<keyword evidence="3" id="KW-0540">Nuclease</keyword>
<dbReference type="EMBL" id="JACHGT010000003">
    <property type="protein sequence ID" value="MBB6033451.1"/>
    <property type="molecule type" value="Genomic_DNA"/>
</dbReference>
<sequence>MIATRTPRALPRHLKRAALAMTCLAAALALAFALMRLFGLEVTWPLRVLVSYTPYVTAAALLPALAALALRHWRLAVAALVAPLVLTVLIAPRALAGDQPDARGPEITTATVNLYYGHADAAAVVALADEYQVDVLSIQELTDEAVTALDAAGIAARFPYREITPGIDASGTGVYSRFPLTRNTSLEFDTHFMMTGVTIAIPGAAPVELLATHPLAPYEAARVGDWLSDLARLPRATPEGAVRILAGDFNATLDHAAMRDIIDSGYADAADAVGSGLTGTWQPHPGDRASVRGLVPPRVALDHVLVDERVAVRAVAFDDLPGGDHRPVIAALTLPAA</sequence>
<keyword evidence="1" id="KW-0812">Transmembrane</keyword>
<dbReference type="GO" id="GO:0004519">
    <property type="term" value="F:endonuclease activity"/>
    <property type="evidence" value="ECO:0007669"/>
    <property type="project" value="UniProtKB-KW"/>
</dbReference>
<dbReference type="AlphaFoldDB" id="A0A841F8M6"/>
<evidence type="ECO:0000259" key="2">
    <source>
        <dbReference type="Pfam" id="PF03372"/>
    </source>
</evidence>
<keyword evidence="3" id="KW-0255">Endonuclease</keyword>
<proteinExistence type="predicted"/>
<dbReference type="Pfam" id="PF03372">
    <property type="entry name" value="Exo_endo_phos"/>
    <property type="match status" value="1"/>
</dbReference>